<evidence type="ECO:0000313" key="9">
    <source>
        <dbReference type="Proteomes" id="UP000694389"/>
    </source>
</evidence>
<evidence type="ECO:0000313" key="8">
    <source>
        <dbReference type="Ensembl" id="ENSDLAP00005076024.1"/>
    </source>
</evidence>
<dbReference type="PANTHER" id="PTHR10250:SF13">
    <property type="entry name" value="MICROSOMAL GLUTATHIONE S-TRANSFERASE 2"/>
    <property type="match status" value="1"/>
</dbReference>
<keyword evidence="5 7" id="KW-1133">Transmembrane helix</keyword>
<dbReference type="InterPro" id="IPR050997">
    <property type="entry name" value="MAPEG"/>
</dbReference>
<keyword evidence="4" id="KW-0256">Endoplasmic reticulum</keyword>
<dbReference type="GeneID" id="127375053"/>
<feature type="transmembrane region" description="Helical" evidence="7">
    <location>
        <begin position="155"/>
        <end position="178"/>
    </location>
</feature>
<dbReference type="InterPro" id="IPR001446">
    <property type="entry name" value="5_LipOase_AP"/>
</dbReference>
<dbReference type="GeneTree" id="ENSGT00940000160288"/>
<feature type="transmembrane region" description="Helical" evidence="7">
    <location>
        <begin position="107"/>
        <end position="134"/>
    </location>
</feature>
<evidence type="ECO:0000256" key="3">
    <source>
        <dbReference type="ARBA" id="ARBA00022751"/>
    </source>
</evidence>
<keyword evidence="2 7" id="KW-0812">Transmembrane</keyword>
<evidence type="ECO:0000256" key="6">
    <source>
        <dbReference type="ARBA" id="ARBA00023136"/>
    </source>
</evidence>
<dbReference type="GO" id="GO:0005635">
    <property type="term" value="C:nuclear envelope"/>
    <property type="evidence" value="ECO:0007669"/>
    <property type="project" value="TreeGrafter"/>
</dbReference>
<evidence type="ECO:0000256" key="5">
    <source>
        <dbReference type="ARBA" id="ARBA00022989"/>
    </source>
</evidence>
<dbReference type="AlphaFoldDB" id="A0A8P4KHU7"/>
<dbReference type="GO" id="GO:0019370">
    <property type="term" value="P:leukotriene biosynthetic process"/>
    <property type="evidence" value="ECO:0007669"/>
    <property type="project" value="UniProtKB-KW"/>
</dbReference>
<reference evidence="8" key="2">
    <citation type="submission" date="2025-09" db="UniProtKB">
        <authorList>
            <consortium name="Ensembl"/>
        </authorList>
    </citation>
    <scope>IDENTIFICATION</scope>
</reference>
<organism evidence="8 9">
    <name type="scientific">Dicentrarchus labrax</name>
    <name type="common">European seabass</name>
    <name type="synonym">Morone labrax</name>
    <dbReference type="NCBI Taxonomy" id="13489"/>
    <lineage>
        <taxon>Eukaryota</taxon>
        <taxon>Metazoa</taxon>
        <taxon>Chordata</taxon>
        <taxon>Craniata</taxon>
        <taxon>Vertebrata</taxon>
        <taxon>Euteleostomi</taxon>
        <taxon>Actinopterygii</taxon>
        <taxon>Neopterygii</taxon>
        <taxon>Teleostei</taxon>
        <taxon>Neoteleostei</taxon>
        <taxon>Acanthomorphata</taxon>
        <taxon>Eupercaria</taxon>
        <taxon>Moronidae</taxon>
        <taxon>Dicentrarchus</taxon>
    </lineage>
</organism>
<evidence type="ECO:0000256" key="1">
    <source>
        <dbReference type="ARBA" id="ARBA00004477"/>
    </source>
</evidence>
<dbReference type="FunFam" id="1.20.120.550:FF:000003">
    <property type="entry name" value="Leukotriene C4 synthase"/>
    <property type="match status" value="1"/>
</dbReference>
<protein>
    <submittedName>
        <fullName evidence="8">Microsomal glutathione S-transferase 2</fullName>
    </submittedName>
</protein>
<dbReference type="InterPro" id="IPR023352">
    <property type="entry name" value="MAPEG-like_dom_sf"/>
</dbReference>
<dbReference type="GO" id="GO:0005789">
    <property type="term" value="C:endoplasmic reticulum membrane"/>
    <property type="evidence" value="ECO:0007669"/>
    <property type="project" value="UniProtKB-SubCell"/>
</dbReference>
<proteinExistence type="predicted"/>
<evidence type="ECO:0000256" key="2">
    <source>
        <dbReference type="ARBA" id="ARBA00022692"/>
    </source>
</evidence>
<dbReference type="GO" id="GO:0008047">
    <property type="term" value="F:enzyme activator activity"/>
    <property type="evidence" value="ECO:0007669"/>
    <property type="project" value="InterPro"/>
</dbReference>
<gene>
    <name evidence="8" type="primary">mgst2</name>
</gene>
<name>A0A8P4KHU7_DICLA</name>
<keyword evidence="3" id="KW-0434">Leukotriene biosynthesis</keyword>
<dbReference type="Proteomes" id="UP000694389">
    <property type="component" value="Unassembled WGS sequence"/>
</dbReference>
<dbReference type="CTD" id="4258"/>
<dbReference type="InterPro" id="IPR001129">
    <property type="entry name" value="Membr-assoc_MAPEG"/>
</dbReference>
<dbReference type="GO" id="GO:0004602">
    <property type="term" value="F:glutathione peroxidase activity"/>
    <property type="evidence" value="ECO:0007669"/>
    <property type="project" value="TreeGrafter"/>
</dbReference>
<dbReference type="Pfam" id="PF01124">
    <property type="entry name" value="MAPEG"/>
    <property type="match status" value="1"/>
</dbReference>
<dbReference type="OrthoDB" id="410651at2759"/>
<dbReference type="GO" id="GO:0004364">
    <property type="term" value="F:glutathione transferase activity"/>
    <property type="evidence" value="ECO:0007669"/>
    <property type="project" value="TreeGrafter"/>
</dbReference>
<dbReference type="Gene3D" id="1.20.120.550">
    <property type="entry name" value="Membrane associated eicosanoid/glutathione metabolism-like domain"/>
    <property type="match status" value="1"/>
</dbReference>
<evidence type="ECO:0000256" key="4">
    <source>
        <dbReference type="ARBA" id="ARBA00022824"/>
    </source>
</evidence>
<dbReference type="PRINTS" id="PR00488">
    <property type="entry name" value="5LPOXGNASEAP"/>
</dbReference>
<reference evidence="8" key="1">
    <citation type="submission" date="2025-08" db="UniProtKB">
        <authorList>
            <consortium name="Ensembl"/>
        </authorList>
    </citation>
    <scope>IDENTIFICATION</scope>
</reference>
<keyword evidence="9" id="KW-1185">Reference proteome</keyword>
<keyword evidence="6 7" id="KW-0472">Membrane</keyword>
<evidence type="ECO:0000256" key="7">
    <source>
        <dbReference type="SAM" id="Phobius"/>
    </source>
</evidence>
<dbReference type="SUPFAM" id="SSF161084">
    <property type="entry name" value="MAPEG domain-like"/>
    <property type="match status" value="1"/>
</dbReference>
<dbReference type="PANTHER" id="PTHR10250">
    <property type="entry name" value="MICROSOMAL GLUTATHIONE S-TRANSFERASE"/>
    <property type="match status" value="1"/>
</dbReference>
<dbReference type="Ensembl" id="ENSDLAT00005087930.1">
    <property type="protein sequence ID" value="ENSDLAP00005076024.1"/>
    <property type="gene ID" value="ENSDLAG00005035104.1"/>
</dbReference>
<dbReference type="RefSeq" id="XP_051276819.1">
    <property type="nucleotide sequence ID" value="XM_051420859.1"/>
</dbReference>
<accession>A0A8P4KHU7</accession>
<dbReference type="GO" id="GO:0004464">
    <property type="term" value="F:leukotriene-C4 synthase activity"/>
    <property type="evidence" value="ECO:0007669"/>
    <property type="project" value="TreeGrafter"/>
</dbReference>
<sequence length="186" mass="21367">MTALVVGCPKVTLPQAEPPACYVKVTLYKRQTVRRAVLSRLRWEPTPLFCWLQCLFCLPCTWVSQKWYLARRVGWSRMAHKVLPPSVTGPPQFERTFRAHQNCVECYPVFLVTLWTCGMFFSELTAAAVGLVYIIARQIYFNGYVKSTKKRLPGFYLTLAVFVTLSLLGLIGILRGILHKYLHIHL</sequence>
<comment type="subcellular location">
    <subcellularLocation>
        <location evidence="1">Endoplasmic reticulum membrane</location>
        <topology evidence="1">Multi-pass membrane protein</topology>
    </subcellularLocation>
</comment>